<dbReference type="PROSITE" id="PS51257">
    <property type="entry name" value="PROKAR_LIPOPROTEIN"/>
    <property type="match status" value="1"/>
</dbReference>
<dbReference type="GO" id="GO:0007165">
    <property type="term" value="P:signal transduction"/>
    <property type="evidence" value="ECO:0007669"/>
    <property type="project" value="UniProtKB-KW"/>
</dbReference>
<dbReference type="CDD" id="cd11386">
    <property type="entry name" value="MCP_signal"/>
    <property type="match status" value="1"/>
</dbReference>
<evidence type="ECO:0000256" key="6">
    <source>
        <dbReference type="SAM" id="Phobius"/>
    </source>
</evidence>
<dbReference type="RefSeq" id="WP_020195612.1">
    <property type="nucleotide sequence ID" value="NZ_BAOH01000025.1"/>
</dbReference>
<feature type="active site" evidence="5">
    <location>
        <position position="345"/>
    </location>
</feature>
<evidence type="ECO:0000256" key="3">
    <source>
        <dbReference type="ARBA" id="ARBA00029447"/>
    </source>
</evidence>
<comment type="caution">
    <text evidence="8">The sequence shown here is derived from an EMBL/GenBank/DDBJ whole genome shotgun (WGS) entry which is preliminary data.</text>
</comment>
<gene>
    <name evidence="8" type="ORF">H735_28415</name>
</gene>
<comment type="subcellular location">
    <subcellularLocation>
        <location evidence="1">Membrane</location>
    </subcellularLocation>
</comment>
<evidence type="ECO:0000259" key="7">
    <source>
        <dbReference type="PROSITE" id="PS50111"/>
    </source>
</evidence>
<evidence type="ECO:0000313" key="8">
    <source>
        <dbReference type="EMBL" id="KIF46857.1"/>
    </source>
</evidence>
<dbReference type="EMBL" id="JPRD01000070">
    <property type="protein sequence ID" value="KIF46857.1"/>
    <property type="molecule type" value="Genomic_DNA"/>
</dbReference>
<dbReference type="Proteomes" id="UP000031586">
    <property type="component" value="Unassembled WGS sequence"/>
</dbReference>
<feature type="transmembrane region" description="Helical" evidence="6">
    <location>
        <begin position="7"/>
        <end position="28"/>
    </location>
</feature>
<keyword evidence="2 4" id="KW-0807">Transducer</keyword>
<dbReference type="PATRIC" id="fig|1229493.5.peg.5502"/>
<dbReference type="PROSITE" id="PS50111">
    <property type="entry name" value="CHEMOTAXIS_TRANSDUC_2"/>
    <property type="match status" value="1"/>
</dbReference>
<dbReference type="InterPro" id="IPR027475">
    <property type="entry name" value="Asparaginase/glutaminase_AS2"/>
</dbReference>
<dbReference type="FunFam" id="1.10.287.950:FF:000001">
    <property type="entry name" value="Methyl-accepting chemotaxis sensory transducer"/>
    <property type="match status" value="1"/>
</dbReference>
<sequence length="619" mass="67346">MIKRIYLVYITALLIITAITAACVYWLLNSEQNRQAQDLAAANIASIKTNYNTTIKRLETQTIAMADVMSLHPDATTIANSELFDQLTAATNAQDYVNDVYVATPDGETLSAQEGGHIDGYNARDLNKSWFIPIMNGKSFTATPPQKNLSGDFIISVSAPIKNHNQITGVLAMDIDLGKYMMGNALGEYALVTKDNIVVAAYDQSWVAKKLTDIRPMLTGIQYKNAFTYANQNNDTFLAFKDSVNEQFDILAFSSLDESINNTKKNIAWLIGLIIVGGAICCAALGYVLKRELKELPTIVSIIKAMAEGQFKAFKIEKCNNEIDYISDSLSLMQTNVGTVINHGTDTLQEILAKQANVSNMVSSATMEAQNELSAVEQVATAATEMSATAEEVARNASDAECATNEALEAVNRGSMALARASDANEQVRASIVESIEVVSQLRRYSEEISSVLEMISAVSEQTNLLALNAAIEAARAGEQGRGFAVVADEVRTLAGRTQESTNTIRDFITKLQEQSKLADNLMEHNSVLMGETSEAGNELNTSFQDITSQMENISAINSMVATASNEQSSVTQDISSQINGINDSVQSNLIAFNETETSCQESTQMINQMNDSMSFFKN</sequence>
<comment type="similarity">
    <text evidence="3">Belongs to the methyl-accepting chemotaxis (MCP) protein family.</text>
</comment>
<dbReference type="SUPFAM" id="SSF58104">
    <property type="entry name" value="Methyl-accepting chemotaxis protein (MCP) signaling domain"/>
    <property type="match status" value="1"/>
</dbReference>
<protein>
    <recommendedName>
        <fullName evidence="7">Methyl-accepting transducer domain-containing protein</fullName>
    </recommendedName>
</protein>
<dbReference type="AlphaFoldDB" id="A0A0C1VS84"/>
<dbReference type="SMART" id="SM00283">
    <property type="entry name" value="MA"/>
    <property type="match status" value="1"/>
</dbReference>
<evidence type="ECO:0000256" key="2">
    <source>
        <dbReference type="ARBA" id="ARBA00023224"/>
    </source>
</evidence>
<accession>A0A0C1VS84</accession>
<dbReference type="PANTHER" id="PTHR32089">
    <property type="entry name" value="METHYL-ACCEPTING CHEMOTAXIS PROTEIN MCPB"/>
    <property type="match status" value="1"/>
</dbReference>
<evidence type="ECO:0000256" key="4">
    <source>
        <dbReference type="PROSITE-ProRule" id="PRU00284"/>
    </source>
</evidence>
<evidence type="ECO:0000313" key="9">
    <source>
        <dbReference type="Proteomes" id="UP000031586"/>
    </source>
</evidence>
<evidence type="ECO:0000256" key="5">
    <source>
        <dbReference type="PROSITE-ProRule" id="PRU10100"/>
    </source>
</evidence>
<feature type="transmembrane region" description="Helical" evidence="6">
    <location>
        <begin position="267"/>
        <end position="289"/>
    </location>
</feature>
<dbReference type="GO" id="GO:0006935">
    <property type="term" value="P:chemotaxis"/>
    <property type="evidence" value="ECO:0007669"/>
    <property type="project" value="UniProtKB-ARBA"/>
</dbReference>
<dbReference type="Pfam" id="PF00015">
    <property type="entry name" value="MCPsignal"/>
    <property type="match status" value="1"/>
</dbReference>
<dbReference type="PROSITE" id="PS00917">
    <property type="entry name" value="ASN_GLN_ASE_2"/>
    <property type="match status" value="1"/>
</dbReference>
<evidence type="ECO:0000256" key="1">
    <source>
        <dbReference type="ARBA" id="ARBA00004370"/>
    </source>
</evidence>
<name>A0A0C1VS84_9VIBR</name>
<reference evidence="8 9" key="1">
    <citation type="submission" date="2014-07" db="EMBL/GenBank/DDBJ databases">
        <title>Unique and conserved regions in Vibrio harveyi and related species in comparison with the shrimp pathogen Vibrio harveyi CAIM 1792.</title>
        <authorList>
            <person name="Espinoza-Valles I."/>
            <person name="Vora G."/>
            <person name="Leekitcharoenphon P."/>
            <person name="Ussery D."/>
            <person name="Hoj L."/>
            <person name="Gomez-Gil B."/>
        </authorList>
    </citation>
    <scope>NUCLEOTIDE SEQUENCE [LARGE SCALE GENOMIC DNA]</scope>
    <source>
        <strain evidence="9">CAIM 1854 / LMG 25443</strain>
    </source>
</reference>
<keyword evidence="6" id="KW-0472">Membrane</keyword>
<feature type="domain" description="Methyl-accepting transducer" evidence="7">
    <location>
        <begin position="347"/>
        <end position="583"/>
    </location>
</feature>
<dbReference type="GO" id="GO:0016020">
    <property type="term" value="C:membrane"/>
    <property type="evidence" value="ECO:0007669"/>
    <property type="project" value="UniProtKB-SubCell"/>
</dbReference>
<dbReference type="InterPro" id="IPR004089">
    <property type="entry name" value="MCPsignal_dom"/>
</dbReference>
<dbReference type="Gene3D" id="3.30.450.20">
    <property type="entry name" value="PAS domain"/>
    <property type="match status" value="1"/>
</dbReference>
<organism evidence="8 9">
    <name type="scientific">Vibrio owensii CAIM 1854 = LMG 25443</name>
    <dbReference type="NCBI Taxonomy" id="1229493"/>
    <lineage>
        <taxon>Bacteria</taxon>
        <taxon>Pseudomonadati</taxon>
        <taxon>Pseudomonadota</taxon>
        <taxon>Gammaproteobacteria</taxon>
        <taxon>Vibrionales</taxon>
        <taxon>Vibrionaceae</taxon>
        <taxon>Vibrio</taxon>
    </lineage>
</organism>
<proteinExistence type="inferred from homology"/>
<dbReference type="PANTHER" id="PTHR32089:SF33">
    <property type="entry name" value="TOXIN COREGULATED PILUS BIOSYNTHESIS PROTEIN I"/>
    <property type="match status" value="1"/>
</dbReference>
<keyword evidence="6" id="KW-0812">Transmembrane</keyword>
<keyword evidence="6" id="KW-1133">Transmembrane helix</keyword>
<dbReference type="Gene3D" id="1.10.287.950">
    <property type="entry name" value="Methyl-accepting chemotaxis protein"/>
    <property type="match status" value="1"/>
</dbReference>
<dbReference type="CDD" id="cd18773">
    <property type="entry name" value="PDC1_HK_sensor"/>
    <property type="match status" value="1"/>
</dbReference>